<keyword evidence="5 10" id="KW-1133">Transmembrane helix</keyword>
<comment type="similarity">
    <text evidence="7">Belongs to the methyl-accepting chemotaxis (MCP) protein family.</text>
</comment>
<feature type="coiled-coil region" evidence="9">
    <location>
        <begin position="155"/>
        <end position="185"/>
    </location>
</feature>
<dbReference type="Proteomes" id="UP000179076">
    <property type="component" value="Unassembled WGS sequence"/>
</dbReference>
<dbReference type="Gene3D" id="3.30.450.20">
    <property type="entry name" value="PAS domain"/>
    <property type="match status" value="1"/>
</dbReference>
<evidence type="ECO:0000313" key="13">
    <source>
        <dbReference type="Proteomes" id="UP000179076"/>
    </source>
</evidence>
<dbReference type="GO" id="GO:0006935">
    <property type="term" value="P:chemotaxis"/>
    <property type="evidence" value="ECO:0007669"/>
    <property type="project" value="TreeGrafter"/>
</dbReference>
<dbReference type="PROSITE" id="PS50111">
    <property type="entry name" value="CHEMOTAXIS_TRANSDUC_2"/>
    <property type="match status" value="1"/>
</dbReference>
<keyword evidence="4 10" id="KW-0812">Transmembrane</keyword>
<reference evidence="12 13" key="1">
    <citation type="journal article" date="2016" name="Nat. Commun.">
        <title>Thousands of microbial genomes shed light on interconnected biogeochemical processes in an aquifer system.</title>
        <authorList>
            <person name="Anantharaman K."/>
            <person name="Brown C.T."/>
            <person name="Hug L.A."/>
            <person name="Sharon I."/>
            <person name="Castelle C.J."/>
            <person name="Probst A.J."/>
            <person name="Thomas B.C."/>
            <person name="Singh A."/>
            <person name="Wilkins M.J."/>
            <person name="Karaoz U."/>
            <person name="Brodie E.L."/>
            <person name="Williams K.H."/>
            <person name="Hubbard S.S."/>
            <person name="Banfield J.F."/>
        </authorList>
    </citation>
    <scope>NUCLEOTIDE SEQUENCE [LARGE SCALE GENOMIC DNA]</scope>
</reference>
<name>A0A1F6V1W0_9PROT</name>
<dbReference type="Pfam" id="PF17200">
    <property type="entry name" value="sCache_2"/>
    <property type="match status" value="1"/>
</dbReference>
<evidence type="ECO:0000256" key="4">
    <source>
        <dbReference type="ARBA" id="ARBA00022692"/>
    </source>
</evidence>
<dbReference type="InterPro" id="IPR051310">
    <property type="entry name" value="MCP_chemotaxis"/>
</dbReference>
<feature type="transmembrane region" description="Helical" evidence="10">
    <location>
        <begin position="52"/>
        <end position="75"/>
    </location>
</feature>
<comment type="subcellular location">
    <subcellularLocation>
        <location evidence="1">Cell membrane</location>
        <topology evidence="1">Multi-pass membrane protein</topology>
    </subcellularLocation>
</comment>
<keyword evidence="3" id="KW-0488">Methylation</keyword>
<feature type="transmembrane region" description="Helical" evidence="10">
    <location>
        <begin position="21"/>
        <end position="40"/>
    </location>
</feature>
<dbReference type="FunFam" id="1.10.287.950:FF:000001">
    <property type="entry name" value="Methyl-accepting chemotaxis sensory transducer"/>
    <property type="match status" value="1"/>
</dbReference>
<gene>
    <name evidence="12" type="ORF">A2W18_01350</name>
</gene>
<accession>A0A1F6V1W0</accession>
<dbReference type="Pfam" id="PF00015">
    <property type="entry name" value="MCPsignal"/>
    <property type="match status" value="1"/>
</dbReference>
<evidence type="ECO:0000256" key="8">
    <source>
        <dbReference type="PROSITE-ProRule" id="PRU00284"/>
    </source>
</evidence>
<dbReference type="SUPFAM" id="SSF58104">
    <property type="entry name" value="Methyl-accepting chemotaxis protein (MCP) signaling domain"/>
    <property type="match status" value="1"/>
</dbReference>
<evidence type="ECO:0000259" key="11">
    <source>
        <dbReference type="PROSITE" id="PS50111"/>
    </source>
</evidence>
<dbReference type="SMART" id="SM00283">
    <property type="entry name" value="MA"/>
    <property type="match status" value="1"/>
</dbReference>
<protein>
    <recommendedName>
        <fullName evidence="11">Methyl-accepting transducer domain-containing protein</fullName>
    </recommendedName>
</protein>
<dbReference type="GO" id="GO:0005886">
    <property type="term" value="C:plasma membrane"/>
    <property type="evidence" value="ECO:0007669"/>
    <property type="project" value="UniProtKB-SubCell"/>
</dbReference>
<dbReference type="CDD" id="cd11386">
    <property type="entry name" value="MCP_signal"/>
    <property type="match status" value="1"/>
</dbReference>
<keyword evidence="6 10" id="KW-0472">Membrane</keyword>
<keyword evidence="2" id="KW-1003">Cell membrane</keyword>
<dbReference type="Gene3D" id="1.10.287.950">
    <property type="entry name" value="Methyl-accepting chemotaxis protein"/>
    <property type="match status" value="1"/>
</dbReference>
<proteinExistence type="inferred from homology"/>
<evidence type="ECO:0000256" key="6">
    <source>
        <dbReference type="ARBA" id="ARBA00023136"/>
    </source>
</evidence>
<evidence type="ECO:0000256" key="7">
    <source>
        <dbReference type="ARBA" id="ARBA00029447"/>
    </source>
</evidence>
<dbReference type="AlphaFoldDB" id="A0A1F6V1W0"/>
<keyword evidence="9" id="KW-0175">Coiled coil</keyword>
<evidence type="ECO:0000256" key="9">
    <source>
        <dbReference type="SAM" id="Coils"/>
    </source>
</evidence>
<evidence type="ECO:0000256" key="1">
    <source>
        <dbReference type="ARBA" id="ARBA00004651"/>
    </source>
</evidence>
<dbReference type="SMART" id="SM01049">
    <property type="entry name" value="Cache_2"/>
    <property type="match status" value="1"/>
</dbReference>
<dbReference type="GO" id="GO:0004888">
    <property type="term" value="F:transmembrane signaling receptor activity"/>
    <property type="evidence" value="ECO:0007669"/>
    <property type="project" value="TreeGrafter"/>
</dbReference>
<evidence type="ECO:0000256" key="2">
    <source>
        <dbReference type="ARBA" id="ARBA00022475"/>
    </source>
</evidence>
<evidence type="ECO:0000256" key="5">
    <source>
        <dbReference type="ARBA" id="ARBA00022989"/>
    </source>
</evidence>
<dbReference type="PANTHER" id="PTHR43531">
    <property type="entry name" value="PROTEIN ICFG"/>
    <property type="match status" value="1"/>
</dbReference>
<evidence type="ECO:0000313" key="12">
    <source>
        <dbReference type="EMBL" id="OGI63529.1"/>
    </source>
</evidence>
<comment type="caution">
    <text evidence="12">The sequence shown here is derived from an EMBL/GenBank/DDBJ whole genome shotgun (WGS) entry which is preliminary data.</text>
</comment>
<dbReference type="GO" id="GO:0007165">
    <property type="term" value="P:signal transduction"/>
    <property type="evidence" value="ECO:0007669"/>
    <property type="project" value="UniProtKB-KW"/>
</dbReference>
<dbReference type="PANTHER" id="PTHR43531:SF14">
    <property type="entry name" value="METHYL-ACCEPTING CHEMOTAXIS PROTEIN I-RELATED"/>
    <property type="match status" value="1"/>
</dbReference>
<dbReference type="InterPro" id="IPR033480">
    <property type="entry name" value="sCache_2"/>
</dbReference>
<sequence length="528" mass="55853">MSNFFAPAVVLTSWLRLRTSVGLLVGLLLLAQLASIWLGVDADNLSASTTDTLWRGVLLVVVLLTIYVLAGLALAHNRSLDYLSTALERIASGNLSEGTAVRARLHAATSETDRILGALAQMCANLVQIVNQVRAGADHIANGSHQIAAGYTDLSQRTEEQASTLEETAASMEELSATVKQNEHNCREADASAEEAGARAEEVVSSMRGVSGTMTRIEANSRKMSEIIGLIEGIAFQTNILALNAAVEAARAGEHGRGFTVVASEVRSLAQRSAQASEEIKALIQVSTKDVVDGAELVTRAEHAVARAVAAVRDVSARIGSIATASAEQSAGVDGIGKAVTQLEHVTQQNAALVEEGVAASTAFAREAAGLIDAVGAFKLDRVAERDQAVALVKRGVEHVRVVGAEQALQDFHNPKGGFVEGEGYIYAFNRGGVLLASPFRPDLLGVDQSEHVDHDGKKYVREILRIAHTMGKGWCDYRSTNPVTHRPDAKSAYIESADDLIIGCGIYSGASEPNTDRRSSVQVASAS</sequence>
<keyword evidence="8" id="KW-0807">Transducer</keyword>
<evidence type="ECO:0000256" key="10">
    <source>
        <dbReference type="SAM" id="Phobius"/>
    </source>
</evidence>
<dbReference type="InterPro" id="IPR004089">
    <property type="entry name" value="MCPsignal_dom"/>
</dbReference>
<organism evidence="12 13">
    <name type="scientific">Candidatus Muproteobacteria bacterium RBG_16_60_9</name>
    <dbReference type="NCBI Taxonomy" id="1817755"/>
    <lineage>
        <taxon>Bacteria</taxon>
        <taxon>Pseudomonadati</taxon>
        <taxon>Pseudomonadota</taxon>
        <taxon>Candidatus Muproteobacteria</taxon>
    </lineage>
</organism>
<dbReference type="EMBL" id="MFSP01000152">
    <property type="protein sequence ID" value="OGI63529.1"/>
    <property type="molecule type" value="Genomic_DNA"/>
</dbReference>
<feature type="domain" description="Methyl-accepting transducer" evidence="11">
    <location>
        <begin position="136"/>
        <end position="365"/>
    </location>
</feature>
<evidence type="ECO:0000256" key="3">
    <source>
        <dbReference type="ARBA" id="ARBA00022481"/>
    </source>
</evidence>